<keyword evidence="2" id="KW-0067">ATP-binding</keyword>
<dbReference type="InterPro" id="IPR027417">
    <property type="entry name" value="P-loop_NTPase"/>
</dbReference>
<reference evidence="4" key="1">
    <citation type="submission" date="2023-07" db="EMBL/GenBank/DDBJ databases">
        <title>Genomic Encyclopedia of Type Strains, Phase IV (KMG-IV): sequencing the most valuable type-strain genomes for metagenomic binning, comparative biology and taxonomic classification.</title>
        <authorList>
            <person name="Goeker M."/>
        </authorList>
    </citation>
    <scope>NUCLEOTIDE SEQUENCE [LARGE SCALE GENOMIC DNA]</scope>
    <source>
        <strain evidence="4">DSM 21204</strain>
    </source>
</reference>
<feature type="domain" description="ABC transporter" evidence="3">
    <location>
        <begin position="44"/>
        <end position="253"/>
    </location>
</feature>
<sequence>MSGVGTSLLSNIKKYLSNRNIVKTFDLKLESDTNELTIDEINQIDIKNLSFQYPETDKQIFRNLNLKFKKGQKYAIVGESGSGKSTLLKLLNGLYFSDSGEILINNYNINAINSNSLREHLTFIDSKNLVFPTNIANNVTFYEENFDQKKLEIALKKANLSKELKDNYLDPDFDTINNLSLGQKQRLVLARLFYLNKKWIILDESLSNLDDKNAIDIQEKIIKDPDLTLILVTHHLKKENYNLFNQVINLDEL</sequence>
<evidence type="ECO:0000256" key="2">
    <source>
        <dbReference type="ARBA" id="ARBA00022840"/>
    </source>
</evidence>
<dbReference type="SMART" id="SM00382">
    <property type="entry name" value="AAA"/>
    <property type="match status" value="1"/>
</dbReference>
<keyword evidence="5" id="KW-1185">Reference proteome</keyword>
<dbReference type="Pfam" id="PF00005">
    <property type="entry name" value="ABC_tran"/>
    <property type="match status" value="1"/>
</dbReference>
<protein>
    <submittedName>
        <fullName evidence="4">ABC-type multidrug transport system fused ATPase/permease subunit</fullName>
    </submittedName>
</protein>
<dbReference type="InterPro" id="IPR017871">
    <property type="entry name" value="ABC_transporter-like_CS"/>
</dbReference>
<dbReference type="PROSITE" id="PS00211">
    <property type="entry name" value="ABC_TRANSPORTER_1"/>
    <property type="match status" value="1"/>
</dbReference>
<accession>A0ABU0LZZ8</accession>
<evidence type="ECO:0000313" key="5">
    <source>
        <dbReference type="Proteomes" id="UP001240643"/>
    </source>
</evidence>
<gene>
    <name evidence="4" type="ORF">J2Z62_000606</name>
</gene>
<dbReference type="InterPro" id="IPR003439">
    <property type="entry name" value="ABC_transporter-like_ATP-bd"/>
</dbReference>
<dbReference type="PANTHER" id="PTHR43394">
    <property type="entry name" value="ATP-DEPENDENT PERMEASE MDL1, MITOCHONDRIAL"/>
    <property type="match status" value="1"/>
</dbReference>
<name>A0ABU0LZZ8_9BACT</name>
<evidence type="ECO:0000259" key="3">
    <source>
        <dbReference type="PROSITE" id="PS50893"/>
    </source>
</evidence>
<keyword evidence="1" id="KW-0547">Nucleotide-binding</keyword>
<dbReference type="InterPro" id="IPR003593">
    <property type="entry name" value="AAA+_ATPase"/>
</dbReference>
<dbReference type="PROSITE" id="PS50893">
    <property type="entry name" value="ABC_TRANSPORTER_2"/>
    <property type="match status" value="1"/>
</dbReference>
<dbReference type="Proteomes" id="UP001240643">
    <property type="component" value="Unassembled WGS sequence"/>
</dbReference>
<organism evidence="4 5">
    <name type="scientific">Mycoplasmoides fastidiosum</name>
    <dbReference type="NCBI Taxonomy" id="92758"/>
    <lineage>
        <taxon>Bacteria</taxon>
        <taxon>Bacillati</taxon>
        <taxon>Mycoplasmatota</taxon>
        <taxon>Mycoplasmoidales</taxon>
        <taxon>Mycoplasmoidaceae</taxon>
        <taxon>Mycoplasmoides</taxon>
    </lineage>
</organism>
<comment type="caution">
    <text evidence="4">The sequence shown here is derived from an EMBL/GenBank/DDBJ whole genome shotgun (WGS) entry which is preliminary data.</text>
</comment>
<dbReference type="Gene3D" id="3.40.50.300">
    <property type="entry name" value="P-loop containing nucleotide triphosphate hydrolases"/>
    <property type="match status" value="1"/>
</dbReference>
<dbReference type="CDD" id="cd03228">
    <property type="entry name" value="ABCC_MRP_Like"/>
    <property type="match status" value="1"/>
</dbReference>
<dbReference type="InterPro" id="IPR039421">
    <property type="entry name" value="Type_1_exporter"/>
</dbReference>
<evidence type="ECO:0000256" key="1">
    <source>
        <dbReference type="ARBA" id="ARBA00022741"/>
    </source>
</evidence>
<dbReference type="SUPFAM" id="SSF52540">
    <property type="entry name" value="P-loop containing nucleoside triphosphate hydrolases"/>
    <property type="match status" value="1"/>
</dbReference>
<evidence type="ECO:0000313" key="4">
    <source>
        <dbReference type="EMBL" id="MDQ0514168.1"/>
    </source>
</evidence>
<dbReference type="EMBL" id="JAUSWO010000001">
    <property type="protein sequence ID" value="MDQ0514168.1"/>
    <property type="molecule type" value="Genomic_DNA"/>
</dbReference>
<proteinExistence type="predicted"/>